<proteinExistence type="predicted"/>
<feature type="region of interest" description="Disordered" evidence="1">
    <location>
        <begin position="1"/>
        <end position="20"/>
    </location>
</feature>
<evidence type="ECO:0000313" key="2">
    <source>
        <dbReference type="EMBL" id="VDP87527.1"/>
    </source>
</evidence>
<protein>
    <submittedName>
        <fullName evidence="2 4">Uncharacterized protein</fullName>
    </submittedName>
</protein>
<evidence type="ECO:0000313" key="3">
    <source>
        <dbReference type="Proteomes" id="UP000272942"/>
    </source>
</evidence>
<evidence type="ECO:0000313" key="4">
    <source>
        <dbReference type="WBParaSite" id="ECPE_0001075901-mRNA-1"/>
    </source>
</evidence>
<feature type="compositionally biased region" description="Polar residues" evidence="1">
    <location>
        <begin position="1"/>
        <end position="18"/>
    </location>
</feature>
<name>A0A183AUU1_9TREM</name>
<dbReference type="WBParaSite" id="ECPE_0001075901-mRNA-1">
    <property type="protein sequence ID" value="ECPE_0001075901-mRNA-1"/>
    <property type="gene ID" value="ECPE_0001075901"/>
</dbReference>
<reference evidence="4" key="1">
    <citation type="submission" date="2016-06" db="UniProtKB">
        <authorList>
            <consortium name="WormBaseParasite"/>
        </authorList>
    </citation>
    <scope>IDENTIFICATION</scope>
</reference>
<accession>A0A183AUU1</accession>
<organism evidence="4">
    <name type="scientific">Echinostoma caproni</name>
    <dbReference type="NCBI Taxonomy" id="27848"/>
    <lineage>
        <taxon>Eukaryota</taxon>
        <taxon>Metazoa</taxon>
        <taxon>Spiralia</taxon>
        <taxon>Lophotrochozoa</taxon>
        <taxon>Platyhelminthes</taxon>
        <taxon>Trematoda</taxon>
        <taxon>Digenea</taxon>
        <taxon>Plagiorchiida</taxon>
        <taxon>Echinostomata</taxon>
        <taxon>Echinostomatoidea</taxon>
        <taxon>Echinostomatidae</taxon>
        <taxon>Echinostoma</taxon>
    </lineage>
</organism>
<reference evidence="2 3" key="2">
    <citation type="submission" date="2018-11" db="EMBL/GenBank/DDBJ databases">
        <authorList>
            <consortium name="Pathogen Informatics"/>
        </authorList>
    </citation>
    <scope>NUCLEOTIDE SEQUENCE [LARGE SCALE GENOMIC DNA]</scope>
    <source>
        <strain evidence="2 3">Egypt</strain>
    </source>
</reference>
<dbReference type="AlphaFoldDB" id="A0A183AUU1"/>
<dbReference type="EMBL" id="UZAN01049573">
    <property type="protein sequence ID" value="VDP87527.1"/>
    <property type="molecule type" value="Genomic_DNA"/>
</dbReference>
<gene>
    <name evidence="2" type="ORF">ECPE_LOCUS10726</name>
</gene>
<evidence type="ECO:0000256" key="1">
    <source>
        <dbReference type="SAM" id="MobiDB-lite"/>
    </source>
</evidence>
<sequence length="153" mass="16667">MPTVLDSSATNSGSTYAATESVGYPRTQRHALPTTCDSGYLSQQRKFGWFGPAEGLKSTPTMDNLAPGAQEIDRVRIVYKSRGSSRWAIRRRVLAWVAAECEAQLKNVRDTLSSNYDALYAHADALTTINLQGGTADNEESEISSNGLQGFVF</sequence>
<keyword evidence="3" id="KW-1185">Reference proteome</keyword>
<dbReference type="Proteomes" id="UP000272942">
    <property type="component" value="Unassembled WGS sequence"/>
</dbReference>